<dbReference type="PANTHER" id="PTHR33710:SF77">
    <property type="entry name" value="DNASE I-LIKE SUPERFAMILY PROTEIN"/>
    <property type="match status" value="1"/>
</dbReference>
<keyword evidence="1" id="KW-1185">Reference proteome</keyword>
<evidence type="ECO:0008006" key="3">
    <source>
        <dbReference type="Google" id="ProtNLM"/>
    </source>
</evidence>
<reference evidence="1" key="1">
    <citation type="journal article" date="2021" name="Nat. Commun.">
        <title>Genomic analyses provide insights into spinach domestication and the genetic basis of agronomic traits.</title>
        <authorList>
            <person name="Cai X."/>
            <person name="Sun X."/>
            <person name="Xu C."/>
            <person name="Sun H."/>
            <person name="Wang X."/>
            <person name="Ge C."/>
            <person name="Zhang Z."/>
            <person name="Wang Q."/>
            <person name="Fei Z."/>
            <person name="Jiao C."/>
            <person name="Wang Q."/>
        </authorList>
    </citation>
    <scope>NUCLEOTIDE SEQUENCE [LARGE SCALE GENOMIC DNA]</scope>
    <source>
        <strain evidence="1">cv. Varoflay</strain>
    </source>
</reference>
<reference evidence="2" key="2">
    <citation type="submission" date="2025-08" db="UniProtKB">
        <authorList>
            <consortium name="RefSeq"/>
        </authorList>
    </citation>
    <scope>IDENTIFICATION</scope>
    <source>
        <tissue evidence="2">Leaf</tissue>
    </source>
</reference>
<name>A0ABM3RNW3_SPIOL</name>
<dbReference type="RefSeq" id="XP_056697297.1">
    <property type="nucleotide sequence ID" value="XM_056841319.1"/>
</dbReference>
<dbReference type="Gene3D" id="3.60.10.10">
    <property type="entry name" value="Endonuclease/exonuclease/phosphatase"/>
    <property type="match status" value="1"/>
</dbReference>
<evidence type="ECO:0000313" key="2">
    <source>
        <dbReference type="RefSeq" id="XP_056697297.1"/>
    </source>
</evidence>
<proteinExistence type="predicted"/>
<dbReference type="Proteomes" id="UP000813463">
    <property type="component" value="Chromosome 4"/>
</dbReference>
<dbReference type="SUPFAM" id="SSF56219">
    <property type="entry name" value="DNase I-like"/>
    <property type="match status" value="1"/>
</dbReference>
<evidence type="ECO:0000313" key="1">
    <source>
        <dbReference type="Proteomes" id="UP000813463"/>
    </source>
</evidence>
<sequence length="263" mass="30779">MKILTWNCRGIGNPWTVNALRDRCWREMPDIVFLMETMIDAKKLERVRSKCGFVHGVCLNSDGRSGGMGLWWRDIAMKVCSFSSHHIEAEVWGEDNIPKWRAIGIYGWAETEEKHRTWELMTTLKTRCSLPTVMFRDFNEILGMHEKEGGVVRRERLIDAFREVIDSCALRDLGYKGCIFTWQHGNTVNTLIRERLDRYLADEDWVYLFPHNEVLHFPIYRSDHAPILLKCGTENVRKKGKKLFRFESMWLSSEECGRVVSSA</sequence>
<dbReference type="PANTHER" id="PTHR33710">
    <property type="entry name" value="BNAC02G09200D PROTEIN"/>
    <property type="match status" value="1"/>
</dbReference>
<accession>A0ABM3RNW3</accession>
<dbReference type="GeneID" id="130471279"/>
<gene>
    <name evidence="2" type="primary">LOC130471279</name>
</gene>
<dbReference type="InterPro" id="IPR036691">
    <property type="entry name" value="Endo/exonu/phosph_ase_sf"/>
</dbReference>
<organism evidence="1 2">
    <name type="scientific">Spinacia oleracea</name>
    <name type="common">Spinach</name>
    <dbReference type="NCBI Taxonomy" id="3562"/>
    <lineage>
        <taxon>Eukaryota</taxon>
        <taxon>Viridiplantae</taxon>
        <taxon>Streptophyta</taxon>
        <taxon>Embryophyta</taxon>
        <taxon>Tracheophyta</taxon>
        <taxon>Spermatophyta</taxon>
        <taxon>Magnoliopsida</taxon>
        <taxon>eudicotyledons</taxon>
        <taxon>Gunneridae</taxon>
        <taxon>Pentapetalae</taxon>
        <taxon>Caryophyllales</taxon>
        <taxon>Chenopodiaceae</taxon>
        <taxon>Chenopodioideae</taxon>
        <taxon>Anserineae</taxon>
        <taxon>Spinacia</taxon>
    </lineage>
</organism>
<protein>
    <recommendedName>
        <fullName evidence="3">Endonuclease/exonuclease/phosphatase domain-containing protein</fullName>
    </recommendedName>
</protein>